<keyword evidence="8" id="KW-1185">Reference proteome</keyword>
<dbReference type="GO" id="GO:0006412">
    <property type="term" value="P:translation"/>
    <property type="evidence" value="ECO:0007669"/>
    <property type="project" value="UniProtKB-UniRule"/>
</dbReference>
<dbReference type="Pfam" id="PF00573">
    <property type="entry name" value="Ribosomal_L4"/>
    <property type="match status" value="1"/>
</dbReference>
<name>A0A4R8M2N1_9BACT</name>
<dbReference type="HAMAP" id="MF_01328_B">
    <property type="entry name" value="Ribosomal_uL4_B"/>
    <property type="match status" value="1"/>
</dbReference>
<dbReference type="InterPro" id="IPR023574">
    <property type="entry name" value="Ribosomal_uL4_dom_sf"/>
</dbReference>
<keyword evidence="5" id="KW-0699">rRNA-binding</keyword>
<evidence type="ECO:0000256" key="1">
    <source>
        <dbReference type="ARBA" id="ARBA00010528"/>
    </source>
</evidence>
<organism evidence="7 8">
    <name type="scientific">Aminivibrio pyruvatiphilus</name>
    <dbReference type="NCBI Taxonomy" id="1005740"/>
    <lineage>
        <taxon>Bacteria</taxon>
        <taxon>Thermotogati</taxon>
        <taxon>Synergistota</taxon>
        <taxon>Synergistia</taxon>
        <taxon>Synergistales</taxon>
        <taxon>Aminobacteriaceae</taxon>
        <taxon>Aminivibrio</taxon>
    </lineage>
</organism>
<evidence type="ECO:0000256" key="5">
    <source>
        <dbReference type="HAMAP-Rule" id="MF_01328"/>
    </source>
</evidence>
<comment type="caution">
    <text evidence="7">The sequence shown here is derived from an EMBL/GenBank/DDBJ whole genome shotgun (WGS) entry which is preliminary data.</text>
</comment>
<dbReference type="Proteomes" id="UP000295066">
    <property type="component" value="Unassembled WGS sequence"/>
</dbReference>
<dbReference type="GO" id="GO:0003735">
    <property type="term" value="F:structural constituent of ribosome"/>
    <property type="evidence" value="ECO:0007669"/>
    <property type="project" value="InterPro"/>
</dbReference>
<comment type="subunit">
    <text evidence="5">Part of the 50S ribosomal subunit.</text>
</comment>
<dbReference type="NCBIfam" id="TIGR03953">
    <property type="entry name" value="rplD_bact"/>
    <property type="match status" value="1"/>
</dbReference>
<dbReference type="GO" id="GO:1990904">
    <property type="term" value="C:ribonucleoprotein complex"/>
    <property type="evidence" value="ECO:0007669"/>
    <property type="project" value="UniProtKB-KW"/>
</dbReference>
<evidence type="ECO:0000313" key="8">
    <source>
        <dbReference type="Proteomes" id="UP000295066"/>
    </source>
</evidence>
<evidence type="ECO:0000256" key="4">
    <source>
        <dbReference type="ARBA" id="ARBA00035244"/>
    </source>
</evidence>
<sequence>MPTLKLVSFQGEQLGEMQLADEVFGAPVHVPAMHQVVVAQLANRRRGTQSAKTRGEVRGGGKKPWRQKKTGRARHGSTRSPIWTGGGVTHAPKPRDYSQKVNKKVRRLAIRSALSLKVRDELMTVVQSFDLSKPSTKEMIAFFSAVNARKPLIVLPESNESVAKSARNVPGAKVINMGNINVYDLLNAGTLVMTPEVVSRLEEVYVG</sequence>
<evidence type="ECO:0000256" key="3">
    <source>
        <dbReference type="ARBA" id="ARBA00023274"/>
    </source>
</evidence>
<reference evidence="7 8" key="1">
    <citation type="submission" date="2019-03" db="EMBL/GenBank/DDBJ databases">
        <title>Genomic Encyclopedia of Type Strains, Phase IV (KMG-IV): sequencing the most valuable type-strain genomes for metagenomic binning, comparative biology and taxonomic classification.</title>
        <authorList>
            <person name="Goeker M."/>
        </authorList>
    </citation>
    <scope>NUCLEOTIDE SEQUENCE [LARGE SCALE GENOMIC DNA]</scope>
    <source>
        <strain evidence="7 8">DSM 25964</strain>
    </source>
</reference>
<dbReference type="InterPro" id="IPR002136">
    <property type="entry name" value="Ribosomal_uL4"/>
</dbReference>
<feature type="region of interest" description="Disordered" evidence="6">
    <location>
        <begin position="44"/>
        <end position="100"/>
    </location>
</feature>
<dbReference type="Gene3D" id="3.40.1370.10">
    <property type="match status" value="1"/>
</dbReference>
<comment type="function">
    <text evidence="5">One of the primary rRNA binding proteins, this protein initially binds near the 5'-end of the 23S rRNA. It is important during the early stages of 50S assembly. It makes multiple contacts with different domains of the 23S rRNA in the assembled 50S subunit and ribosome.</text>
</comment>
<keyword evidence="2 5" id="KW-0689">Ribosomal protein</keyword>
<dbReference type="EMBL" id="SORI01000014">
    <property type="protein sequence ID" value="TDY58404.1"/>
    <property type="molecule type" value="Genomic_DNA"/>
</dbReference>
<protein>
    <recommendedName>
        <fullName evidence="4 5">Large ribosomal subunit protein uL4</fullName>
    </recommendedName>
</protein>
<evidence type="ECO:0000313" key="7">
    <source>
        <dbReference type="EMBL" id="TDY58404.1"/>
    </source>
</evidence>
<dbReference type="GO" id="GO:0019843">
    <property type="term" value="F:rRNA binding"/>
    <property type="evidence" value="ECO:0007669"/>
    <property type="project" value="UniProtKB-UniRule"/>
</dbReference>
<dbReference type="PANTHER" id="PTHR10746">
    <property type="entry name" value="50S RIBOSOMAL PROTEIN L4"/>
    <property type="match status" value="1"/>
</dbReference>
<dbReference type="SUPFAM" id="SSF52166">
    <property type="entry name" value="Ribosomal protein L4"/>
    <property type="match status" value="1"/>
</dbReference>
<evidence type="ECO:0000256" key="2">
    <source>
        <dbReference type="ARBA" id="ARBA00022980"/>
    </source>
</evidence>
<dbReference type="RefSeq" id="WP_133958121.1">
    <property type="nucleotide sequence ID" value="NZ_SORI01000014.1"/>
</dbReference>
<proteinExistence type="inferred from homology"/>
<evidence type="ECO:0000256" key="6">
    <source>
        <dbReference type="SAM" id="MobiDB-lite"/>
    </source>
</evidence>
<dbReference type="GO" id="GO:0005840">
    <property type="term" value="C:ribosome"/>
    <property type="evidence" value="ECO:0007669"/>
    <property type="project" value="UniProtKB-KW"/>
</dbReference>
<gene>
    <name evidence="5" type="primary">rplD</name>
    <name evidence="7" type="ORF">C8D99_11496</name>
</gene>
<dbReference type="InterPro" id="IPR013005">
    <property type="entry name" value="Ribosomal_uL4-like"/>
</dbReference>
<dbReference type="PANTHER" id="PTHR10746:SF6">
    <property type="entry name" value="LARGE RIBOSOMAL SUBUNIT PROTEIN UL4M"/>
    <property type="match status" value="1"/>
</dbReference>
<accession>A0A4R8M2N1</accession>
<keyword evidence="3 5" id="KW-0687">Ribonucleoprotein</keyword>
<keyword evidence="5" id="KW-0694">RNA-binding</keyword>
<feature type="compositionally biased region" description="Basic residues" evidence="6">
    <location>
        <begin position="60"/>
        <end position="77"/>
    </location>
</feature>
<comment type="function">
    <text evidence="5">Forms part of the polypeptide exit tunnel.</text>
</comment>
<dbReference type="AlphaFoldDB" id="A0A4R8M2N1"/>
<dbReference type="OrthoDB" id="9803201at2"/>
<comment type="similarity">
    <text evidence="1 5">Belongs to the universal ribosomal protein uL4 family.</text>
</comment>